<dbReference type="Proteomes" id="UP000242818">
    <property type="component" value="Unassembled WGS sequence"/>
</dbReference>
<feature type="transmembrane region" description="Helical" evidence="1">
    <location>
        <begin position="43"/>
        <end position="66"/>
    </location>
</feature>
<feature type="transmembrane region" description="Helical" evidence="1">
    <location>
        <begin position="323"/>
        <end position="356"/>
    </location>
</feature>
<keyword evidence="1" id="KW-0472">Membrane</keyword>
<feature type="transmembrane region" description="Helical" evidence="1">
    <location>
        <begin position="293"/>
        <end position="311"/>
    </location>
</feature>
<proteinExistence type="predicted"/>
<feature type="transmembrane region" description="Helical" evidence="1">
    <location>
        <begin position="127"/>
        <end position="149"/>
    </location>
</feature>
<dbReference type="AlphaFoldDB" id="A0A1C3Z8V9"/>
<dbReference type="OrthoDB" id="630586at2"/>
<gene>
    <name evidence="2" type="ORF">GA0116948_101285</name>
</gene>
<feature type="transmembrane region" description="Helical" evidence="1">
    <location>
        <begin position="220"/>
        <end position="241"/>
    </location>
</feature>
<evidence type="ECO:0000313" key="2">
    <source>
        <dbReference type="EMBL" id="SCB78673.1"/>
    </source>
</evidence>
<dbReference type="STRING" id="1335309.GA0116948_101285"/>
<accession>A0A1C3Z8V9</accession>
<feature type="transmembrane region" description="Helical" evidence="1">
    <location>
        <begin position="261"/>
        <end position="281"/>
    </location>
</feature>
<evidence type="ECO:0000313" key="3">
    <source>
        <dbReference type="Proteomes" id="UP000242818"/>
    </source>
</evidence>
<protein>
    <submittedName>
        <fullName evidence="2">Uncharacterized protein</fullName>
    </submittedName>
</protein>
<sequence>MKALHSMFIHRYYVRNTAFFLVVFYLLFGTVQGGGLPRFHYGIIKGFLTSYDFLLMMLAIWGAYALKCVSFVLKTMALPHYALVYETWGVLPLARQRRIAAWIQVSIYAPVLVYNGVAAVIALREGYILPVIITGVFNMVVCLVAVLLYSRRLLHADLEAATPRWLRWLNGHWRKPSWLYYPFELVIRQPRMVWTTKAASFAILMLTFHFMEDARFDPRALMLGVLVMVLLHSIIIFRYRYFEDLYLTFMRNLPIPIARRYGQLWLTYAVLLLPEFILLGVHTARVGAFLDMWMVVSYSIALCMLLHSLLLYPRLGEEGYTRWVFGIFFIVLFMVLGHQTLCCLVLLLVATILVFVRQFPRYEPLMEEEIKE</sequence>
<organism evidence="2 3">
    <name type="scientific">Chitinophaga costaii</name>
    <dbReference type="NCBI Taxonomy" id="1335309"/>
    <lineage>
        <taxon>Bacteria</taxon>
        <taxon>Pseudomonadati</taxon>
        <taxon>Bacteroidota</taxon>
        <taxon>Chitinophagia</taxon>
        <taxon>Chitinophagales</taxon>
        <taxon>Chitinophagaceae</taxon>
        <taxon>Chitinophaga</taxon>
    </lineage>
</organism>
<evidence type="ECO:0000256" key="1">
    <source>
        <dbReference type="SAM" id="Phobius"/>
    </source>
</evidence>
<keyword evidence="1" id="KW-0812">Transmembrane</keyword>
<dbReference type="RefSeq" id="WP_123891676.1">
    <property type="nucleotide sequence ID" value="NZ_FMAR01000001.1"/>
</dbReference>
<dbReference type="EMBL" id="FMAR01000001">
    <property type="protein sequence ID" value="SCB78673.1"/>
    <property type="molecule type" value="Genomic_DNA"/>
</dbReference>
<name>A0A1C3Z8V9_9BACT</name>
<keyword evidence="3" id="KW-1185">Reference proteome</keyword>
<keyword evidence="1" id="KW-1133">Transmembrane helix</keyword>
<reference evidence="2 3" key="1">
    <citation type="submission" date="2016-08" db="EMBL/GenBank/DDBJ databases">
        <authorList>
            <person name="Seilhamer J.J."/>
        </authorList>
    </citation>
    <scope>NUCLEOTIDE SEQUENCE [LARGE SCALE GENOMIC DNA]</scope>
    <source>
        <strain evidence="2 3">A37T2</strain>
    </source>
</reference>
<feature type="transmembrane region" description="Helical" evidence="1">
    <location>
        <begin position="99"/>
        <end position="121"/>
    </location>
</feature>